<evidence type="ECO:0000313" key="2">
    <source>
        <dbReference type="EMBL" id="KIJ90717.1"/>
    </source>
</evidence>
<dbReference type="AlphaFoldDB" id="A0A0C9X2D5"/>
<proteinExistence type="predicted"/>
<feature type="region of interest" description="Disordered" evidence="1">
    <location>
        <begin position="30"/>
        <end position="51"/>
    </location>
</feature>
<dbReference type="Proteomes" id="UP000054477">
    <property type="component" value="Unassembled WGS sequence"/>
</dbReference>
<evidence type="ECO:0000256" key="1">
    <source>
        <dbReference type="SAM" id="MobiDB-lite"/>
    </source>
</evidence>
<sequence length="51" mass="5627">MTIGATHCVNAFMIHTCKLPSSSTLNSKKHRLVPESQPSVENDLRSNPLHV</sequence>
<evidence type="ECO:0000313" key="3">
    <source>
        <dbReference type="Proteomes" id="UP000054477"/>
    </source>
</evidence>
<gene>
    <name evidence="2" type="ORF">K443DRAFT_686589</name>
</gene>
<dbReference type="EMBL" id="KN839124">
    <property type="protein sequence ID" value="KIJ90717.1"/>
    <property type="molecule type" value="Genomic_DNA"/>
</dbReference>
<reference evidence="3" key="2">
    <citation type="submission" date="2015-01" db="EMBL/GenBank/DDBJ databases">
        <title>Evolutionary Origins and Diversification of the Mycorrhizal Mutualists.</title>
        <authorList>
            <consortium name="DOE Joint Genome Institute"/>
            <consortium name="Mycorrhizal Genomics Consortium"/>
            <person name="Kohler A."/>
            <person name="Kuo A."/>
            <person name="Nagy L.G."/>
            <person name="Floudas D."/>
            <person name="Copeland A."/>
            <person name="Barry K.W."/>
            <person name="Cichocki N."/>
            <person name="Veneault-Fourrey C."/>
            <person name="LaButti K."/>
            <person name="Lindquist E.A."/>
            <person name="Lipzen A."/>
            <person name="Lundell T."/>
            <person name="Morin E."/>
            <person name="Murat C."/>
            <person name="Riley R."/>
            <person name="Ohm R."/>
            <person name="Sun H."/>
            <person name="Tunlid A."/>
            <person name="Henrissat B."/>
            <person name="Grigoriev I.V."/>
            <person name="Hibbett D.S."/>
            <person name="Martin F."/>
        </authorList>
    </citation>
    <scope>NUCLEOTIDE SEQUENCE [LARGE SCALE GENOMIC DNA]</scope>
    <source>
        <strain evidence="3">LaAM-08-1</strain>
    </source>
</reference>
<name>A0A0C9X2D5_9AGAR</name>
<reference evidence="2 3" key="1">
    <citation type="submission" date="2014-04" db="EMBL/GenBank/DDBJ databases">
        <authorList>
            <consortium name="DOE Joint Genome Institute"/>
            <person name="Kuo A."/>
            <person name="Kohler A."/>
            <person name="Nagy L.G."/>
            <person name="Floudas D."/>
            <person name="Copeland A."/>
            <person name="Barry K.W."/>
            <person name="Cichocki N."/>
            <person name="Veneault-Fourrey C."/>
            <person name="LaButti K."/>
            <person name="Lindquist E.A."/>
            <person name="Lipzen A."/>
            <person name="Lundell T."/>
            <person name="Morin E."/>
            <person name="Murat C."/>
            <person name="Sun H."/>
            <person name="Tunlid A."/>
            <person name="Henrissat B."/>
            <person name="Grigoriev I.V."/>
            <person name="Hibbett D.S."/>
            <person name="Martin F."/>
            <person name="Nordberg H.P."/>
            <person name="Cantor M.N."/>
            <person name="Hua S.X."/>
        </authorList>
    </citation>
    <scope>NUCLEOTIDE SEQUENCE [LARGE SCALE GENOMIC DNA]</scope>
    <source>
        <strain evidence="2 3">LaAM-08-1</strain>
    </source>
</reference>
<organism evidence="2 3">
    <name type="scientific">Laccaria amethystina LaAM-08-1</name>
    <dbReference type="NCBI Taxonomy" id="1095629"/>
    <lineage>
        <taxon>Eukaryota</taxon>
        <taxon>Fungi</taxon>
        <taxon>Dikarya</taxon>
        <taxon>Basidiomycota</taxon>
        <taxon>Agaricomycotina</taxon>
        <taxon>Agaricomycetes</taxon>
        <taxon>Agaricomycetidae</taxon>
        <taxon>Agaricales</taxon>
        <taxon>Agaricineae</taxon>
        <taxon>Hydnangiaceae</taxon>
        <taxon>Laccaria</taxon>
    </lineage>
</organism>
<keyword evidence="3" id="KW-1185">Reference proteome</keyword>
<accession>A0A0C9X2D5</accession>
<dbReference type="HOGENOM" id="CLU_3106768_0_0_1"/>
<protein>
    <submittedName>
        <fullName evidence="2">Uncharacterized protein</fullName>
    </submittedName>
</protein>